<dbReference type="GeneID" id="10506432"/>
<accession>F1A3N7</accession>
<dbReference type="RefSeq" id="XP_003294281.1">
    <property type="nucleotide sequence ID" value="XM_003294233.1"/>
</dbReference>
<dbReference type="AlphaFoldDB" id="F1A3N7"/>
<dbReference type="KEGG" id="dpp:DICPUDRAFT_84765"/>
<keyword evidence="2" id="KW-1185">Reference proteome</keyword>
<gene>
    <name evidence="1" type="ORF">DICPUDRAFT_84765</name>
</gene>
<organism evidence="1 2">
    <name type="scientific">Dictyostelium purpureum</name>
    <name type="common">Slime mold</name>
    <dbReference type="NCBI Taxonomy" id="5786"/>
    <lineage>
        <taxon>Eukaryota</taxon>
        <taxon>Amoebozoa</taxon>
        <taxon>Evosea</taxon>
        <taxon>Eumycetozoa</taxon>
        <taxon>Dictyostelia</taxon>
        <taxon>Dictyosteliales</taxon>
        <taxon>Dictyosteliaceae</taxon>
        <taxon>Dictyostelium</taxon>
    </lineage>
</organism>
<proteinExistence type="predicted"/>
<evidence type="ECO:0000313" key="2">
    <source>
        <dbReference type="Proteomes" id="UP000001064"/>
    </source>
</evidence>
<dbReference type="Proteomes" id="UP000001064">
    <property type="component" value="Unassembled WGS sequence"/>
</dbReference>
<reference evidence="2" key="1">
    <citation type="journal article" date="2011" name="Genome Biol.">
        <title>Comparative genomics of the social amoebae Dictyostelium discoideum and Dictyostelium purpureum.</title>
        <authorList>
            <consortium name="US DOE Joint Genome Institute (JGI-PGF)"/>
            <person name="Sucgang R."/>
            <person name="Kuo A."/>
            <person name="Tian X."/>
            <person name="Salerno W."/>
            <person name="Parikh A."/>
            <person name="Feasley C.L."/>
            <person name="Dalin E."/>
            <person name="Tu H."/>
            <person name="Huang E."/>
            <person name="Barry K."/>
            <person name="Lindquist E."/>
            <person name="Shapiro H."/>
            <person name="Bruce D."/>
            <person name="Schmutz J."/>
            <person name="Salamov A."/>
            <person name="Fey P."/>
            <person name="Gaudet P."/>
            <person name="Anjard C."/>
            <person name="Babu M.M."/>
            <person name="Basu S."/>
            <person name="Bushmanova Y."/>
            <person name="van der Wel H."/>
            <person name="Katoh-Kurasawa M."/>
            <person name="Dinh C."/>
            <person name="Coutinho P.M."/>
            <person name="Saito T."/>
            <person name="Elias M."/>
            <person name="Schaap P."/>
            <person name="Kay R.R."/>
            <person name="Henrissat B."/>
            <person name="Eichinger L."/>
            <person name="Rivero F."/>
            <person name="Putnam N.H."/>
            <person name="West C.M."/>
            <person name="Loomis W.F."/>
            <person name="Chisholm R.L."/>
            <person name="Shaulsky G."/>
            <person name="Strassmann J.E."/>
            <person name="Queller D.C."/>
            <person name="Kuspa A."/>
            <person name="Grigoriev I.V."/>
        </authorList>
    </citation>
    <scope>NUCLEOTIDE SEQUENCE [LARGE SCALE GENOMIC DNA]</scope>
    <source>
        <strain evidence="2">QSDP1</strain>
    </source>
</reference>
<dbReference type="VEuPathDB" id="AmoebaDB:DICPUDRAFT_84765"/>
<sequence>MNIDVDDYFKLTGGRAFNKGQDEEEWVLNSNVIRGNSKGEHYIELQYIVYAHHRAVSSSESEVSFKNGVESLLKIGKLFNETFPGTIPEETNKQKSNIVDHIIKNLWPDKLNDENFVTNINLLAKKIKSKNHFPALKYMYTNLNHGQKMLDRMVLTEEEFNEKYPGRGMNADIPKDYDTYIQYMIENFGEWVNKFVEYIKNYLDIIKKIADAYVKISIYIKLKQSLKKISQ</sequence>
<dbReference type="OMA" id="WISEFFS"/>
<evidence type="ECO:0000313" key="1">
    <source>
        <dbReference type="EMBL" id="EGC29198.1"/>
    </source>
</evidence>
<name>F1A3N7_DICPU</name>
<protein>
    <submittedName>
        <fullName evidence="1">Uncharacterized protein</fullName>
    </submittedName>
</protein>
<dbReference type="EMBL" id="GL871468">
    <property type="protein sequence ID" value="EGC29198.1"/>
    <property type="molecule type" value="Genomic_DNA"/>
</dbReference>
<dbReference type="InParanoid" id="F1A3N7"/>